<proteinExistence type="predicted"/>
<gene>
    <name evidence="1" type="ORF">GNI_101610</name>
</gene>
<comment type="caution">
    <text evidence="1">The sequence shown here is derived from an EMBL/GenBank/DDBJ whole genome shotgun (WGS) entry which is preliminary data.</text>
</comment>
<accession>A0A023B4E5</accession>
<dbReference type="AlphaFoldDB" id="A0A023B4E5"/>
<reference evidence="1" key="1">
    <citation type="submission" date="2013-12" db="EMBL/GenBank/DDBJ databases">
        <authorList>
            <person name="Omoto C.K."/>
            <person name="Sibley D."/>
            <person name="Venepally P."/>
            <person name="Hadjithomas M."/>
            <person name="Karamycheva S."/>
            <person name="Brunk B."/>
            <person name="Roos D."/>
            <person name="Caler E."/>
            <person name="Lorenzi H."/>
        </authorList>
    </citation>
    <scope>NUCLEOTIDE SEQUENCE</scope>
</reference>
<evidence type="ECO:0000313" key="1">
    <source>
        <dbReference type="EMBL" id="EZG56702.1"/>
    </source>
</evidence>
<dbReference type="VEuPathDB" id="CryptoDB:GNI_101610"/>
<dbReference type="GeneID" id="22913588"/>
<sequence length="73" mass="7886">MIDQSAAAQMADSKAPAASNAAATRIRNLFAKPTLATHAKPEEETAGNRRVWRADNPFNRVLSWCGCVTLDEA</sequence>
<dbReference type="RefSeq" id="XP_011131170.1">
    <property type="nucleotide sequence ID" value="XM_011132868.1"/>
</dbReference>
<protein>
    <submittedName>
        <fullName evidence="1">Uncharacterized protein</fullName>
    </submittedName>
</protein>
<keyword evidence="2" id="KW-1185">Reference proteome</keyword>
<organism evidence="1 2">
    <name type="scientific">Gregarina niphandrodes</name>
    <name type="common">Septate eugregarine</name>
    <dbReference type="NCBI Taxonomy" id="110365"/>
    <lineage>
        <taxon>Eukaryota</taxon>
        <taxon>Sar</taxon>
        <taxon>Alveolata</taxon>
        <taxon>Apicomplexa</taxon>
        <taxon>Conoidasida</taxon>
        <taxon>Gregarinasina</taxon>
        <taxon>Eugregarinorida</taxon>
        <taxon>Gregarinidae</taxon>
        <taxon>Gregarina</taxon>
    </lineage>
</organism>
<evidence type="ECO:0000313" key="2">
    <source>
        <dbReference type="Proteomes" id="UP000019763"/>
    </source>
</evidence>
<dbReference type="Proteomes" id="UP000019763">
    <property type="component" value="Unassembled WGS sequence"/>
</dbReference>
<dbReference type="EMBL" id="AFNH02000762">
    <property type="protein sequence ID" value="EZG56702.1"/>
    <property type="molecule type" value="Genomic_DNA"/>
</dbReference>
<name>A0A023B4E5_GRENI</name>